<reference evidence="2" key="1">
    <citation type="submission" date="2018-11" db="EMBL/GenBank/DDBJ databases">
        <authorList>
            <consortium name="Pathogen Informatics"/>
        </authorList>
    </citation>
    <scope>NUCLEOTIDE SEQUENCE</scope>
</reference>
<gene>
    <name evidence="2" type="ORF">PXEA_LOCUS13797</name>
</gene>
<sequence length="140" mass="15028">MGFLLNSQDTRVVLSSEHAYKLLSRYSAAAAAAAASGIVTSANSASLYSHSAFSPSSVSQPTSLPSSSSSSGDMTPCFPGWPKVAWINTDQLGSFSKPPRDWTPPDRLPHEETMYIEVLLFTHPTLALTTSPSSLLCREY</sequence>
<dbReference type="Proteomes" id="UP000784294">
    <property type="component" value="Unassembled WGS sequence"/>
</dbReference>
<comment type="caution">
    <text evidence="2">The sequence shown here is derived from an EMBL/GenBank/DDBJ whole genome shotgun (WGS) entry which is preliminary data.</text>
</comment>
<dbReference type="AlphaFoldDB" id="A0A3S5BVL0"/>
<evidence type="ECO:0000256" key="1">
    <source>
        <dbReference type="SAM" id="MobiDB-lite"/>
    </source>
</evidence>
<protein>
    <submittedName>
        <fullName evidence="2">Uncharacterized protein</fullName>
    </submittedName>
</protein>
<organism evidence="2 3">
    <name type="scientific">Protopolystoma xenopodis</name>
    <dbReference type="NCBI Taxonomy" id="117903"/>
    <lineage>
        <taxon>Eukaryota</taxon>
        <taxon>Metazoa</taxon>
        <taxon>Spiralia</taxon>
        <taxon>Lophotrochozoa</taxon>
        <taxon>Platyhelminthes</taxon>
        <taxon>Monogenea</taxon>
        <taxon>Polyopisthocotylea</taxon>
        <taxon>Polystomatidea</taxon>
        <taxon>Polystomatidae</taxon>
        <taxon>Protopolystoma</taxon>
    </lineage>
</organism>
<proteinExistence type="predicted"/>
<name>A0A3S5BVL0_9PLAT</name>
<dbReference type="EMBL" id="CAAALY010046063">
    <property type="protein sequence ID" value="VEL20357.1"/>
    <property type="molecule type" value="Genomic_DNA"/>
</dbReference>
<feature type="compositionally biased region" description="Low complexity" evidence="1">
    <location>
        <begin position="51"/>
        <end position="71"/>
    </location>
</feature>
<accession>A0A3S5BVL0</accession>
<evidence type="ECO:0000313" key="3">
    <source>
        <dbReference type="Proteomes" id="UP000784294"/>
    </source>
</evidence>
<dbReference type="OrthoDB" id="10573757at2759"/>
<evidence type="ECO:0000313" key="2">
    <source>
        <dbReference type="EMBL" id="VEL20357.1"/>
    </source>
</evidence>
<keyword evidence="3" id="KW-1185">Reference proteome</keyword>
<feature type="region of interest" description="Disordered" evidence="1">
    <location>
        <begin position="51"/>
        <end position="75"/>
    </location>
</feature>